<feature type="compositionally biased region" description="Low complexity" evidence="1">
    <location>
        <begin position="33"/>
        <end position="83"/>
    </location>
</feature>
<dbReference type="PROSITE" id="PS51257">
    <property type="entry name" value="PROKAR_LIPOPROTEIN"/>
    <property type="match status" value="1"/>
</dbReference>
<dbReference type="EMBL" id="JAQNDL010000001">
    <property type="protein sequence ID" value="MDC0716128.1"/>
    <property type="molecule type" value="Genomic_DNA"/>
</dbReference>
<dbReference type="RefSeq" id="WP_272084576.1">
    <property type="nucleotide sequence ID" value="NZ_JAQNDL010000001.1"/>
</dbReference>
<evidence type="ECO:0000313" key="3">
    <source>
        <dbReference type="EMBL" id="MDC0716128.1"/>
    </source>
</evidence>
<keyword evidence="4" id="KW-1185">Reference proteome</keyword>
<gene>
    <name evidence="3" type="ORF">POL25_04435</name>
</gene>
<feature type="region of interest" description="Disordered" evidence="1">
    <location>
        <begin position="25"/>
        <end position="86"/>
    </location>
</feature>
<proteinExistence type="predicted"/>
<sequence length="368" mass="38733">MRPGFFSFAVLLGLTVACNGGDAATGFSGPSHPGVTTVPVGSSSSTDAMAESDSSSTSSTSSSGWSGSTSTGQDGPKLDMAVPDAPPMPPIGCKGKIDFLFVISAWGGMEEVQKQLSDAFPIFMKKIQDQLGEFDVRVLSASPTGAFNMDSCSNCADAEDCTYNAKPPLCKAELDACDTTLGAGVTFPAGAGSANRRCDFYGGHRYILGEDPMFEQSFACLTQVGINGAVPETAAGMVHAISFELNAPEGCNAGFLREDALLVVTLFDDGYDAFSPGTVESWAQSLRDAKHDNEDAFAVLAFSTDIDAGFGNLCNPFNPVEDVNPLRELADNVAHGHFVSICEPSYAEPFESFVDEIVMLCENLHIPQ</sequence>
<name>A0ABT5DSL0_9BACT</name>
<dbReference type="Proteomes" id="UP001221686">
    <property type="component" value="Unassembled WGS sequence"/>
</dbReference>
<feature type="chain" id="PRO_5047373011" description="VWFA domain-containing protein" evidence="2">
    <location>
        <begin position="24"/>
        <end position="368"/>
    </location>
</feature>
<evidence type="ECO:0000313" key="4">
    <source>
        <dbReference type="Proteomes" id="UP001221686"/>
    </source>
</evidence>
<protein>
    <recommendedName>
        <fullName evidence="5">VWFA domain-containing protein</fullName>
    </recommendedName>
</protein>
<reference evidence="3 4" key="1">
    <citation type="submission" date="2022-11" db="EMBL/GenBank/DDBJ databases">
        <title>Minimal conservation of predation-associated metabolite biosynthetic gene clusters underscores biosynthetic potential of Myxococcota including descriptions for ten novel species: Archangium lansinium sp. nov., Myxococcus landrumus sp. nov., Nannocystis bai.</title>
        <authorList>
            <person name="Ahearne A."/>
            <person name="Stevens C."/>
            <person name="Dowd S."/>
        </authorList>
    </citation>
    <scope>NUCLEOTIDE SEQUENCE [LARGE SCALE GENOMIC DNA]</scope>
    <source>
        <strain evidence="3 4">BB15-2</strain>
    </source>
</reference>
<evidence type="ECO:0000256" key="2">
    <source>
        <dbReference type="SAM" id="SignalP"/>
    </source>
</evidence>
<organism evidence="3 4">
    <name type="scientific">Nannocystis bainbridge</name>
    <dbReference type="NCBI Taxonomy" id="2995303"/>
    <lineage>
        <taxon>Bacteria</taxon>
        <taxon>Pseudomonadati</taxon>
        <taxon>Myxococcota</taxon>
        <taxon>Polyangia</taxon>
        <taxon>Nannocystales</taxon>
        <taxon>Nannocystaceae</taxon>
        <taxon>Nannocystis</taxon>
    </lineage>
</organism>
<evidence type="ECO:0008006" key="5">
    <source>
        <dbReference type="Google" id="ProtNLM"/>
    </source>
</evidence>
<feature type="signal peptide" evidence="2">
    <location>
        <begin position="1"/>
        <end position="23"/>
    </location>
</feature>
<keyword evidence="2" id="KW-0732">Signal</keyword>
<accession>A0ABT5DSL0</accession>
<evidence type="ECO:0000256" key="1">
    <source>
        <dbReference type="SAM" id="MobiDB-lite"/>
    </source>
</evidence>
<comment type="caution">
    <text evidence="3">The sequence shown here is derived from an EMBL/GenBank/DDBJ whole genome shotgun (WGS) entry which is preliminary data.</text>
</comment>